<dbReference type="Pfam" id="PF01713">
    <property type="entry name" value="Smr"/>
    <property type="match status" value="1"/>
</dbReference>
<feature type="domain" description="Smr" evidence="2">
    <location>
        <begin position="622"/>
        <end position="695"/>
    </location>
</feature>
<dbReference type="GO" id="GO:0005634">
    <property type="term" value="C:nucleus"/>
    <property type="evidence" value="ECO:0007669"/>
    <property type="project" value="TreeGrafter"/>
</dbReference>
<evidence type="ECO:0000259" key="2">
    <source>
        <dbReference type="PROSITE" id="PS50828"/>
    </source>
</evidence>
<dbReference type="PROSITE" id="PS50828">
    <property type="entry name" value="SMR"/>
    <property type="match status" value="1"/>
</dbReference>
<dbReference type="EMBL" id="ML213599">
    <property type="protein sequence ID" value="TFK39459.1"/>
    <property type="molecule type" value="Genomic_DNA"/>
</dbReference>
<proteinExistence type="predicted"/>
<reference evidence="3 4" key="1">
    <citation type="journal article" date="2019" name="Nat. Ecol. Evol.">
        <title>Megaphylogeny resolves global patterns of mushroom evolution.</title>
        <authorList>
            <person name="Varga T."/>
            <person name="Krizsan K."/>
            <person name="Foldi C."/>
            <person name="Dima B."/>
            <person name="Sanchez-Garcia M."/>
            <person name="Sanchez-Ramirez S."/>
            <person name="Szollosi G.J."/>
            <person name="Szarkandi J.G."/>
            <person name="Papp V."/>
            <person name="Albert L."/>
            <person name="Andreopoulos W."/>
            <person name="Angelini C."/>
            <person name="Antonin V."/>
            <person name="Barry K.W."/>
            <person name="Bougher N.L."/>
            <person name="Buchanan P."/>
            <person name="Buyck B."/>
            <person name="Bense V."/>
            <person name="Catcheside P."/>
            <person name="Chovatia M."/>
            <person name="Cooper J."/>
            <person name="Damon W."/>
            <person name="Desjardin D."/>
            <person name="Finy P."/>
            <person name="Geml J."/>
            <person name="Haridas S."/>
            <person name="Hughes K."/>
            <person name="Justo A."/>
            <person name="Karasinski D."/>
            <person name="Kautmanova I."/>
            <person name="Kiss B."/>
            <person name="Kocsube S."/>
            <person name="Kotiranta H."/>
            <person name="LaButti K.M."/>
            <person name="Lechner B.E."/>
            <person name="Liimatainen K."/>
            <person name="Lipzen A."/>
            <person name="Lukacs Z."/>
            <person name="Mihaltcheva S."/>
            <person name="Morgado L.N."/>
            <person name="Niskanen T."/>
            <person name="Noordeloos M.E."/>
            <person name="Ohm R.A."/>
            <person name="Ortiz-Santana B."/>
            <person name="Ovrebo C."/>
            <person name="Racz N."/>
            <person name="Riley R."/>
            <person name="Savchenko A."/>
            <person name="Shiryaev A."/>
            <person name="Soop K."/>
            <person name="Spirin V."/>
            <person name="Szebenyi C."/>
            <person name="Tomsovsky M."/>
            <person name="Tulloss R.E."/>
            <person name="Uehling J."/>
            <person name="Grigoriev I.V."/>
            <person name="Vagvolgyi C."/>
            <person name="Papp T."/>
            <person name="Martin F.M."/>
            <person name="Miettinen O."/>
            <person name="Hibbett D.S."/>
            <person name="Nagy L.G."/>
        </authorList>
    </citation>
    <scope>NUCLEOTIDE SEQUENCE [LARGE SCALE GENOMIC DNA]</scope>
    <source>
        <strain evidence="3 4">CBS 166.37</strain>
    </source>
</reference>
<protein>
    <recommendedName>
        <fullName evidence="2">Smr domain-containing protein</fullName>
    </recommendedName>
</protein>
<evidence type="ECO:0000313" key="3">
    <source>
        <dbReference type="EMBL" id="TFK39459.1"/>
    </source>
</evidence>
<feature type="region of interest" description="Disordered" evidence="1">
    <location>
        <begin position="442"/>
        <end position="508"/>
    </location>
</feature>
<dbReference type="SMART" id="SM00463">
    <property type="entry name" value="SMR"/>
    <property type="match status" value="1"/>
</dbReference>
<dbReference type="InterPro" id="IPR036063">
    <property type="entry name" value="Smr_dom_sf"/>
</dbReference>
<feature type="compositionally biased region" description="Polar residues" evidence="1">
    <location>
        <begin position="483"/>
        <end position="498"/>
    </location>
</feature>
<dbReference type="OrthoDB" id="4080456at2759"/>
<name>A0A5C3M240_9AGAR</name>
<accession>A0A5C3M240</accession>
<feature type="compositionally biased region" description="Pro residues" evidence="1">
    <location>
        <begin position="468"/>
        <end position="477"/>
    </location>
</feature>
<dbReference type="SMART" id="SM01162">
    <property type="entry name" value="DUF1771"/>
    <property type="match status" value="1"/>
</dbReference>
<feature type="compositionally biased region" description="Low complexity" evidence="1">
    <location>
        <begin position="110"/>
        <end position="130"/>
    </location>
</feature>
<dbReference type="SUPFAM" id="SSF160443">
    <property type="entry name" value="SMR domain-like"/>
    <property type="match status" value="1"/>
</dbReference>
<gene>
    <name evidence="3" type="ORF">BDQ12DRAFT_665297</name>
</gene>
<dbReference type="InterPro" id="IPR052772">
    <property type="entry name" value="Endo/PolyKinase_Domain-Protein"/>
</dbReference>
<feature type="region of interest" description="Disordered" evidence="1">
    <location>
        <begin position="240"/>
        <end position="298"/>
    </location>
</feature>
<feature type="region of interest" description="Disordered" evidence="1">
    <location>
        <begin position="110"/>
        <end position="132"/>
    </location>
</feature>
<dbReference type="GO" id="GO:0004519">
    <property type="term" value="F:endonuclease activity"/>
    <property type="evidence" value="ECO:0007669"/>
    <property type="project" value="TreeGrafter"/>
</dbReference>
<evidence type="ECO:0000313" key="4">
    <source>
        <dbReference type="Proteomes" id="UP000308652"/>
    </source>
</evidence>
<sequence length="696" mass="75315">MSTLFDTLQREFCPPLDTSLLAALLADIESDISGKPISPTDASLSELRTTLRELAAQADEEQLDEFADLQLGQKGRFKFKGEVENVGEDGDFDTLTTSSAQDFYLGKPATATTSATSSDTSSHSESGSGSNAHHLFSSPLGFLQAALPDIPINVLEKALADAKKRSTSEDNDEEGEGGEAELDMWDLVCTILSRESIREMEERGLEGLEVEEEVDEDLRLARRLMGEDVDWEIVQPKTKVKAKLPAQQPAHVNGAAKGKRKKPPQTKLAFGDVRQQQLRPQPTRASGDGNGRALPAPDPWTQLSSLSLHLATLLPPHPPSYFASYFHSPEYGSPYTALISALQALPHVSSSSSSIPSQDEDIEPSPSDAPILFALLDILLPSTSTLASWEQDKLIADATLAIKATHNRADDALDLVSLLRELDEDSLDEGGEGGMGVYHIPSPSLGPASHSISPAQSTNRGAKQELPSMPPPFPPPTSRSSSIQTHTKNKPSPYQWQSVPVRKTHSTSPNPLAAYIPSYAVDVNGIPSNISRKRGKGIGPATQVHSTKAAIGQDYFRRRDELLREATRMWQKGNKKSRGGEVAWYFAERAREFQELAKKEQLNAARATVESKRLASANHDTVDLHGLTVSEGVAVVKETLNELGCSSSKSLKIITGRGTHSANQVSVLKPAVRKALVEDGWSVGAWDGGLVVRGKR</sequence>
<dbReference type="PANTHER" id="PTHR46535">
    <property type="entry name" value="NEDD4-BINDING PROTEIN 2"/>
    <property type="match status" value="1"/>
</dbReference>
<dbReference type="PANTHER" id="PTHR46535:SF1">
    <property type="entry name" value="NEDD4-BINDING PROTEIN 2"/>
    <property type="match status" value="1"/>
</dbReference>
<feature type="compositionally biased region" description="Polar residues" evidence="1">
    <location>
        <begin position="450"/>
        <end position="461"/>
    </location>
</feature>
<dbReference type="Proteomes" id="UP000308652">
    <property type="component" value="Unassembled WGS sequence"/>
</dbReference>
<dbReference type="Gene3D" id="3.30.1370.110">
    <property type="match status" value="1"/>
</dbReference>
<dbReference type="InterPro" id="IPR002625">
    <property type="entry name" value="Smr_dom"/>
</dbReference>
<evidence type="ECO:0000256" key="1">
    <source>
        <dbReference type="SAM" id="MobiDB-lite"/>
    </source>
</evidence>
<dbReference type="AlphaFoldDB" id="A0A5C3M240"/>
<dbReference type="InterPro" id="IPR013899">
    <property type="entry name" value="DUF1771"/>
</dbReference>
<feature type="compositionally biased region" description="Polar residues" evidence="1">
    <location>
        <begin position="274"/>
        <end position="284"/>
    </location>
</feature>
<keyword evidence="4" id="KW-1185">Reference proteome</keyword>
<dbReference type="STRING" id="68775.A0A5C3M240"/>
<organism evidence="3 4">
    <name type="scientific">Crucibulum laeve</name>
    <dbReference type="NCBI Taxonomy" id="68775"/>
    <lineage>
        <taxon>Eukaryota</taxon>
        <taxon>Fungi</taxon>
        <taxon>Dikarya</taxon>
        <taxon>Basidiomycota</taxon>
        <taxon>Agaricomycotina</taxon>
        <taxon>Agaricomycetes</taxon>
        <taxon>Agaricomycetidae</taxon>
        <taxon>Agaricales</taxon>
        <taxon>Agaricineae</taxon>
        <taxon>Nidulariaceae</taxon>
        <taxon>Crucibulum</taxon>
    </lineage>
</organism>